<accession>A0ABU0E3N6</accession>
<proteinExistence type="inferred from homology"/>
<evidence type="ECO:0000256" key="8">
    <source>
        <dbReference type="ARBA" id="ARBA00023136"/>
    </source>
</evidence>
<feature type="coiled-coil region" evidence="11">
    <location>
        <begin position="60"/>
        <end position="87"/>
    </location>
</feature>
<keyword evidence="5 10" id="KW-0132">Cell division</keyword>
<keyword evidence="6 12" id="KW-0812">Transmembrane</keyword>
<evidence type="ECO:0000256" key="5">
    <source>
        <dbReference type="ARBA" id="ARBA00022618"/>
    </source>
</evidence>
<evidence type="ECO:0000259" key="14">
    <source>
        <dbReference type="Pfam" id="PF18075"/>
    </source>
</evidence>
<evidence type="ECO:0000256" key="3">
    <source>
        <dbReference type="ARBA" id="ARBA00021907"/>
    </source>
</evidence>
<feature type="domain" description="FtsX extracellular" evidence="14">
    <location>
        <begin position="61"/>
        <end position="145"/>
    </location>
</feature>
<evidence type="ECO:0000313" key="15">
    <source>
        <dbReference type="EMBL" id="MDQ0361341.1"/>
    </source>
</evidence>
<dbReference type="PANTHER" id="PTHR47755">
    <property type="entry name" value="CELL DIVISION PROTEIN FTSX"/>
    <property type="match status" value="1"/>
</dbReference>
<dbReference type="Proteomes" id="UP001230220">
    <property type="component" value="Unassembled WGS sequence"/>
</dbReference>
<comment type="function">
    <text evidence="10">Part of the ABC transporter FtsEX involved in asymmetric cellular division facilitating the initiation of sporulation.</text>
</comment>
<keyword evidence="11" id="KW-0175">Coiled coil</keyword>
<reference evidence="15 16" key="1">
    <citation type="submission" date="2023-07" db="EMBL/GenBank/DDBJ databases">
        <title>Genomic Encyclopedia of Type Strains, Phase IV (KMG-IV): sequencing the most valuable type-strain genomes for metagenomic binning, comparative biology and taxonomic classification.</title>
        <authorList>
            <person name="Goeker M."/>
        </authorList>
    </citation>
    <scope>NUCLEOTIDE SEQUENCE [LARGE SCALE GENOMIC DNA]</scope>
    <source>
        <strain evidence="15 16">DSM 16784</strain>
    </source>
</reference>
<feature type="transmembrane region" description="Helical" evidence="12">
    <location>
        <begin position="210"/>
        <end position="243"/>
    </location>
</feature>
<feature type="transmembrane region" description="Helical" evidence="12">
    <location>
        <begin position="167"/>
        <end position="189"/>
    </location>
</feature>
<dbReference type="InterPro" id="IPR058204">
    <property type="entry name" value="FtsX_firmicutes-type"/>
</dbReference>
<evidence type="ECO:0000256" key="2">
    <source>
        <dbReference type="ARBA" id="ARBA00007379"/>
    </source>
</evidence>
<evidence type="ECO:0000313" key="16">
    <source>
        <dbReference type="Proteomes" id="UP001230220"/>
    </source>
</evidence>
<protein>
    <recommendedName>
        <fullName evidence="3 10">Cell division protein FtsX</fullName>
    </recommendedName>
</protein>
<dbReference type="PIRSF" id="PIRSF003097">
    <property type="entry name" value="FtsX"/>
    <property type="match status" value="1"/>
</dbReference>
<dbReference type="EMBL" id="JAUSUR010000003">
    <property type="protein sequence ID" value="MDQ0361341.1"/>
    <property type="molecule type" value="Genomic_DNA"/>
</dbReference>
<evidence type="ECO:0000256" key="4">
    <source>
        <dbReference type="ARBA" id="ARBA00022475"/>
    </source>
</evidence>
<evidence type="ECO:0000256" key="10">
    <source>
        <dbReference type="PIRNR" id="PIRNR003097"/>
    </source>
</evidence>
<dbReference type="GO" id="GO:0051301">
    <property type="term" value="P:cell division"/>
    <property type="evidence" value="ECO:0007669"/>
    <property type="project" value="UniProtKB-KW"/>
</dbReference>
<evidence type="ECO:0000256" key="12">
    <source>
        <dbReference type="SAM" id="Phobius"/>
    </source>
</evidence>
<evidence type="ECO:0000256" key="9">
    <source>
        <dbReference type="ARBA" id="ARBA00023306"/>
    </source>
</evidence>
<keyword evidence="16" id="KW-1185">Reference proteome</keyword>
<dbReference type="Pfam" id="PF02687">
    <property type="entry name" value="FtsX"/>
    <property type="match status" value="1"/>
</dbReference>
<evidence type="ECO:0000256" key="11">
    <source>
        <dbReference type="SAM" id="Coils"/>
    </source>
</evidence>
<evidence type="ECO:0000259" key="13">
    <source>
        <dbReference type="Pfam" id="PF02687"/>
    </source>
</evidence>
<organism evidence="15 16">
    <name type="scientific">Breznakia pachnodae</name>
    <dbReference type="NCBI Taxonomy" id="265178"/>
    <lineage>
        <taxon>Bacteria</taxon>
        <taxon>Bacillati</taxon>
        <taxon>Bacillota</taxon>
        <taxon>Erysipelotrichia</taxon>
        <taxon>Erysipelotrichales</taxon>
        <taxon>Erysipelotrichaceae</taxon>
        <taxon>Breznakia</taxon>
    </lineage>
</organism>
<comment type="similarity">
    <text evidence="2 10">Belongs to the ABC-4 integral membrane protein family. FtsX subfamily.</text>
</comment>
<feature type="transmembrane region" description="Helical" evidence="12">
    <location>
        <begin position="263"/>
        <end position="287"/>
    </location>
</feature>
<comment type="caution">
    <text evidence="15">The sequence shown here is derived from an EMBL/GenBank/DDBJ whole genome shotgun (WGS) entry which is preliminary data.</text>
</comment>
<dbReference type="PANTHER" id="PTHR47755:SF1">
    <property type="entry name" value="CELL DIVISION PROTEIN FTSX"/>
    <property type="match status" value="1"/>
</dbReference>
<name>A0ABU0E3N6_9FIRM</name>
<evidence type="ECO:0000256" key="7">
    <source>
        <dbReference type="ARBA" id="ARBA00022989"/>
    </source>
</evidence>
<evidence type="ECO:0000256" key="1">
    <source>
        <dbReference type="ARBA" id="ARBA00004651"/>
    </source>
</evidence>
<dbReference type="Pfam" id="PF18075">
    <property type="entry name" value="FtsX_ECD"/>
    <property type="match status" value="1"/>
</dbReference>
<dbReference type="Gene3D" id="3.30.70.3040">
    <property type="match status" value="1"/>
</dbReference>
<comment type="subcellular location">
    <subcellularLocation>
        <location evidence="1">Cell membrane</location>
        <topology evidence="1">Multi-pass membrane protein</topology>
    </subcellularLocation>
</comment>
<dbReference type="RefSeq" id="WP_307407978.1">
    <property type="nucleotide sequence ID" value="NZ_JAUSUR010000003.1"/>
</dbReference>
<dbReference type="NCBIfam" id="NF038347">
    <property type="entry name" value="FtsX_Gpos"/>
    <property type="match status" value="1"/>
</dbReference>
<feature type="domain" description="ABC3 transporter permease C-terminal" evidence="13">
    <location>
        <begin position="171"/>
        <end position="289"/>
    </location>
</feature>
<keyword evidence="4 10" id="KW-1003">Cell membrane</keyword>
<feature type="transmembrane region" description="Helical" evidence="12">
    <location>
        <begin position="23"/>
        <end position="48"/>
    </location>
</feature>
<gene>
    <name evidence="15" type="ORF">J2S15_002088</name>
</gene>
<keyword evidence="8 10" id="KW-0472">Membrane</keyword>
<sequence>MITFFKSLPFHIKTAMNSIRRNLGNAVSSVFAVTVTLILIMLFAVVALNVSGFTVNIEDNVQIFARVDNINDNHEQLQEQIEDIAHVDKVVYSDADEQLEKVMSNGEGLVSIENENPLPAAFYIDVDQGKNVEAVTDKIESMDGIMDASYGGDTITEMINSFNSLRVYGGIFVGIISLLSVFLISNTIRVNIFSRRNEIAIMRNVGASNWFIKVPFLIEGMFIGIIGSIVPILVTIFGYGFLYDSLGGQFFTAMFKLRAPMPFVMQISGVLLGVGVIVGLVGSFISINKHLKWKR</sequence>
<dbReference type="InterPro" id="IPR004513">
    <property type="entry name" value="FtsX"/>
</dbReference>
<evidence type="ECO:0000256" key="6">
    <source>
        <dbReference type="ARBA" id="ARBA00022692"/>
    </source>
</evidence>
<keyword evidence="7 12" id="KW-1133">Transmembrane helix</keyword>
<keyword evidence="9 10" id="KW-0131">Cell cycle</keyword>
<dbReference type="InterPro" id="IPR003838">
    <property type="entry name" value="ABC3_permease_C"/>
</dbReference>
<dbReference type="InterPro" id="IPR040690">
    <property type="entry name" value="FtsX_ECD"/>
</dbReference>